<protein>
    <submittedName>
        <fullName evidence="1">Uncharacterized protein</fullName>
    </submittedName>
</protein>
<reference evidence="1" key="1">
    <citation type="submission" date="2021-01" db="EMBL/GenBank/DDBJ databases">
        <title>Fulvivirga kasyanovii gen. nov., sp nov., a novel member of the phylum Bacteroidetes isolated from seawater in a mussel farm.</title>
        <authorList>
            <person name="Zhao L.-H."/>
            <person name="Wang Z.-J."/>
        </authorList>
    </citation>
    <scope>NUCLEOTIDE SEQUENCE</scope>
    <source>
        <strain evidence="1">29W222</strain>
    </source>
</reference>
<organism evidence="1 2">
    <name type="scientific">Fulvivirga marina</name>
    <dbReference type="NCBI Taxonomy" id="2494733"/>
    <lineage>
        <taxon>Bacteria</taxon>
        <taxon>Pseudomonadati</taxon>
        <taxon>Bacteroidota</taxon>
        <taxon>Cytophagia</taxon>
        <taxon>Cytophagales</taxon>
        <taxon>Fulvivirgaceae</taxon>
        <taxon>Fulvivirga</taxon>
    </lineage>
</organism>
<dbReference type="EMBL" id="JAEUGD010000033">
    <property type="protein sequence ID" value="MBL6446724.1"/>
    <property type="molecule type" value="Genomic_DNA"/>
</dbReference>
<dbReference type="AlphaFoldDB" id="A0A937FVH5"/>
<keyword evidence="2" id="KW-1185">Reference proteome</keyword>
<proteinExistence type="predicted"/>
<sequence length="146" mass="17264">MILKNIKAPTIAKEKYKWSNQIHNKLSYELWVNFIDDNQDYFTWLESTEIGKERLLNIDNIPISFRKGTLEQLQKGQALAEYNEKKGYHEIIIDFHKEFGMVHTTFMKPITKDHLRILLDMANYLEAYLLNNGTEIIDEKALESLK</sequence>
<comment type="caution">
    <text evidence="1">The sequence shown here is derived from an EMBL/GenBank/DDBJ whole genome shotgun (WGS) entry which is preliminary data.</text>
</comment>
<evidence type="ECO:0000313" key="2">
    <source>
        <dbReference type="Proteomes" id="UP000614216"/>
    </source>
</evidence>
<dbReference type="Proteomes" id="UP000614216">
    <property type="component" value="Unassembled WGS sequence"/>
</dbReference>
<name>A0A937FVH5_9BACT</name>
<evidence type="ECO:0000313" key="1">
    <source>
        <dbReference type="EMBL" id="MBL6446724.1"/>
    </source>
</evidence>
<dbReference type="RefSeq" id="WP_202856271.1">
    <property type="nucleotide sequence ID" value="NZ_JAEUGD010000033.1"/>
</dbReference>
<gene>
    <name evidence="1" type="ORF">JMN32_10400</name>
</gene>
<accession>A0A937FVH5</accession>